<dbReference type="GO" id="GO:0050661">
    <property type="term" value="F:NADP binding"/>
    <property type="evidence" value="ECO:0007669"/>
    <property type="project" value="InterPro"/>
</dbReference>
<evidence type="ECO:0000256" key="1">
    <source>
        <dbReference type="ARBA" id="ARBA00010139"/>
    </source>
</evidence>
<dbReference type="Pfam" id="PF00743">
    <property type="entry name" value="FMO-like"/>
    <property type="match status" value="1"/>
</dbReference>
<dbReference type="OrthoDB" id="74360at2759"/>
<dbReference type="PANTHER" id="PTHR42877:SF4">
    <property type="entry name" value="FAD_NAD(P)-BINDING DOMAIN-CONTAINING PROTEIN-RELATED"/>
    <property type="match status" value="1"/>
</dbReference>
<organism evidence="5 6">
    <name type="scientific">Cristinia sonorae</name>
    <dbReference type="NCBI Taxonomy" id="1940300"/>
    <lineage>
        <taxon>Eukaryota</taxon>
        <taxon>Fungi</taxon>
        <taxon>Dikarya</taxon>
        <taxon>Basidiomycota</taxon>
        <taxon>Agaricomycotina</taxon>
        <taxon>Agaricomycetes</taxon>
        <taxon>Agaricomycetidae</taxon>
        <taxon>Agaricales</taxon>
        <taxon>Pleurotineae</taxon>
        <taxon>Stephanosporaceae</taxon>
        <taxon>Cristinia</taxon>
    </lineage>
</organism>
<dbReference type="InterPro" id="IPR036188">
    <property type="entry name" value="FAD/NAD-bd_sf"/>
</dbReference>
<comment type="caution">
    <text evidence="5">The sequence shown here is derived from an EMBL/GenBank/DDBJ whole genome shotgun (WGS) entry which is preliminary data.</text>
</comment>
<name>A0A8K0XQA0_9AGAR</name>
<dbReference type="EMBL" id="JAEVFJ010000016">
    <property type="protein sequence ID" value="KAH8100394.1"/>
    <property type="molecule type" value="Genomic_DNA"/>
</dbReference>
<dbReference type="GO" id="GO:0004499">
    <property type="term" value="F:N,N-dimethylaniline monooxygenase activity"/>
    <property type="evidence" value="ECO:0007669"/>
    <property type="project" value="InterPro"/>
</dbReference>
<dbReference type="InterPro" id="IPR020946">
    <property type="entry name" value="Flavin_mOase-like"/>
</dbReference>
<dbReference type="PANTHER" id="PTHR42877">
    <property type="entry name" value="L-ORNITHINE N(5)-MONOOXYGENASE-RELATED"/>
    <property type="match status" value="1"/>
</dbReference>
<evidence type="ECO:0000256" key="2">
    <source>
        <dbReference type="ARBA" id="ARBA00022630"/>
    </source>
</evidence>
<dbReference type="AlphaFoldDB" id="A0A8K0XQA0"/>
<evidence type="ECO:0008006" key="7">
    <source>
        <dbReference type="Google" id="ProtNLM"/>
    </source>
</evidence>
<gene>
    <name evidence="5" type="ORF">BXZ70DRAFT_1024356</name>
</gene>
<comment type="similarity">
    <text evidence="1">Belongs to the FAD-binding monooxygenase family.</text>
</comment>
<dbReference type="Gene3D" id="3.50.50.60">
    <property type="entry name" value="FAD/NAD(P)-binding domain"/>
    <property type="match status" value="2"/>
</dbReference>
<keyword evidence="2" id="KW-0285">Flavoprotein</keyword>
<dbReference type="InterPro" id="IPR051209">
    <property type="entry name" value="FAD-bind_Monooxygenase_sf"/>
</dbReference>
<evidence type="ECO:0000256" key="3">
    <source>
        <dbReference type="ARBA" id="ARBA00022827"/>
    </source>
</evidence>
<dbReference type="GO" id="GO:0050660">
    <property type="term" value="F:flavin adenine dinucleotide binding"/>
    <property type="evidence" value="ECO:0007669"/>
    <property type="project" value="InterPro"/>
</dbReference>
<evidence type="ECO:0000313" key="6">
    <source>
        <dbReference type="Proteomes" id="UP000813824"/>
    </source>
</evidence>
<dbReference type="PRINTS" id="PR00469">
    <property type="entry name" value="PNDRDTASEII"/>
</dbReference>
<proteinExistence type="inferred from homology"/>
<evidence type="ECO:0000256" key="4">
    <source>
        <dbReference type="ARBA" id="ARBA00023002"/>
    </source>
</evidence>
<keyword evidence="6" id="KW-1185">Reference proteome</keyword>
<keyword evidence="3" id="KW-0274">FAD</keyword>
<protein>
    <recommendedName>
        <fullName evidence="7">Monooxygenase</fullName>
    </recommendedName>
</protein>
<dbReference type="SUPFAM" id="SSF51905">
    <property type="entry name" value="FAD/NAD(P)-binding domain"/>
    <property type="match status" value="1"/>
</dbReference>
<keyword evidence="4" id="KW-0560">Oxidoreductase</keyword>
<dbReference type="Proteomes" id="UP000813824">
    <property type="component" value="Unassembled WGS sequence"/>
</dbReference>
<sequence length="552" mass="62839">MALEKNPRHSSPRVIIIGAGIGGITSGISLKQRLGFNNFSWNTYPGCASDIATHWYTLSSDLNPDWDRTHVYQPQLKAYWKRVASKYNINGHITYLTKVVAAEWDYKRQIWRVELLDLRSGETRTEYANAVISAIGVLDTPHYPENLKGIQTTFKGEHFHSARWNWNIDLRNKRVAVIGNGCSAAQFVPVISEDPTTQVLSFCRTPSWIFPKWQKPITTVWRRVFKYVPFSMRFYRWSIAIQQELYYILLLKGGPVNKRRDAVAKDLTNYMKGIAPKEYHDLLTPKYPLGCKRFIIDSGYFEALNRPNNDITYDGIAEITEKGILTKSGKHHEFDVIIEATGFITNDFPIAVRGSESTTIRDYFRERGGPEAYKGTTIPGFPNFFTVCGPNTATGHASVIFTEEMQISYITQILEPVIKGLASSFEVTHEAADTWNKYVHTKLSTAVWSVCHSWYRGGNGKNSNIWPGTTTSQWWELKSPNWKHYKAVGAEKWKKRQTLKSVWRTTELVTIGAAVAYAYLHPDEATQAFSQTKDLVSSQWEALVHIASGLLI</sequence>
<reference evidence="5" key="1">
    <citation type="journal article" date="2021" name="New Phytol.">
        <title>Evolutionary innovations through gain and loss of genes in the ectomycorrhizal Boletales.</title>
        <authorList>
            <person name="Wu G."/>
            <person name="Miyauchi S."/>
            <person name="Morin E."/>
            <person name="Kuo A."/>
            <person name="Drula E."/>
            <person name="Varga T."/>
            <person name="Kohler A."/>
            <person name="Feng B."/>
            <person name="Cao Y."/>
            <person name="Lipzen A."/>
            <person name="Daum C."/>
            <person name="Hundley H."/>
            <person name="Pangilinan J."/>
            <person name="Johnson J."/>
            <person name="Barry K."/>
            <person name="LaButti K."/>
            <person name="Ng V."/>
            <person name="Ahrendt S."/>
            <person name="Min B."/>
            <person name="Choi I.G."/>
            <person name="Park H."/>
            <person name="Plett J.M."/>
            <person name="Magnuson J."/>
            <person name="Spatafora J.W."/>
            <person name="Nagy L.G."/>
            <person name="Henrissat B."/>
            <person name="Grigoriev I.V."/>
            <person name="Yang Z.L."/>
            <person name="Xu J."/>
            <person name="Martin F.M."/>
        </authorList>
    </citation>
    <scope>NUCLEOTIDE SEQUENCE</scope>
    <source>
        <strain evidence="5">KKN 215</strain>
    </source>
</reference>
<evidence type="ECO:0000313" key="5">
    <source>
        <dbReference type="EMBL" id="KAH8100394.1"/>
    </source>
</evidence>
<accession>A0A8K0XQA0</accession>